<evidence type="ECO:0000259" key="2">
    <source>
        <dbReference type="Pfam" id="PF20094"/>
    </source>
</evidence>
<sequence length="422" mass="48767">MKRLLYFFVSACLLSSCMVSNTPGKYGTGKQNNTSATSKSPSQQLICKSRFLNNGNSVRVYLSIDTDKQTNVTQFIKDLSISFSLYPDYTSRQVISSTALMLTPENVTLDGNWFTVSFDLPKPKDMLTAMGISEIRDNSTGNKFANDIFLRFQSGKVGDYYMFFDKSGQKPLARNYFYAQDTIQLKSLADNGQKFQVYRYKYEFDPAMSPMATAPRQVSKQLFVDSSFTVTSGTPIILKQEALYYFTRDTTESYGIGIIAVDNRYPKITRPEKLVKPLVYMSTNTEATDLYNTKEAKKSMDNYWLNLMNGNQGAAKRTIKNFYQRVEKANRLFTTYKEGWKTDKGMVWIIMGDPTKITRTKDREVWSYTRNGQFSEINFTFNKRANQFVEDHYELQRYAEYQSIWFPVVEQWRNGDLLSKQN</sequence>
<organism evidence="3 4">
    <name type="scientific">Pseudarcicella hirudinis</name>
    <dbReference type="NCBI Taxonomy" id="1079859"/>
    <lineage>
        <taxon>Bacteria</taxon>
        <taxon>Pseudomonadati</taxon>
        <taxon>Bacteroidota</taxon>
        <taxon>Cytophagia</taxon>
        <taxon>Cytophagales</taxon>
        <taxon>Flectobacillaceae</taxon>
        <taxon>Pseudarcicella</taxon>
    </lineage>
</organism>
<feature type="signal peptide" evidence="1">
    <location>
        <begin position="1"/>
        <end position="21"/>
    </location>
</feature>
<accession>A0A1I5PN01</accession>
<feature type="domain" description="GWxTD" evidence="2">
    <location>
        <begin position="243"/>
        <end position="414"/>
    </location>
</feature>
<feature type="chain" id="PRO_5011739717" evidence="1">
    <location>
        <begin position="22"/>
        <end position="422"/>
    </location>
</feature>
<dbReference type="EMBL" id="FOXH01000002">
    <property type="protein sequence ID" value="SFP34921.1"/>
    <property type="molecule type" value="Genomic_DNA"/>
</dbReference>
<dbReference type="RefSeq" id="WP_177219309.1">
    <property type="nucleotide sequence ID" value="NZ_FOXH01000002.1"/>
</dbReference>
<evidence type="ECO:0000313" key="3">
    <source>
        <dbReference type="EMBL" id="SFP34921.1"/>
    </source>
</evidence>
<dbReference type="NCBIfam" id="TIGR04514">
    <property type="entry name" value="GWxTD_dom"/>
    <property type="match status" value="1"/>
</dbReference>
<dbReference type="STRING" id="1079859.SAMN04515674_102533"/>
<dbReference type="InterPro" id="IPR030959">
    <property type="entry name" value="GWxTD_dom"/>
</dbReference>
<dbReference type="Proteomes" id="UP000199306">
    <property type="component" value="Unassembled WGS sequence"/>
</dbReference>
<reference evidence="3 4" key="1">
    <citation type="submission" date="2016-10" db="EMBL/GenBank/DDBJ databases">
        <authorList>
            <person name="de Groot N.N."/>
        </authorList>
    </citation>
    <scope>NUCLEOTIDE SEQUENCE [LARGE SCALE GENOMIC DNA]</scope>
    <source>
        <strain evidence="4">E92,LMG 26720,CCM 7988</strain>
    </source>
</reference>
<dbReference type="PROSITE" id="PS51257">
    <property type="entry name" value="PROKAR_LIPOPROTEIN"/>
    <property type="match status" value="1"/>
</dbReference>
<keyword evidence="1" id="KW-0732">Signal</keyword>
<proteinExistence type="predicted"/>
<evidence type="ECO:0000313" key="4">
    <source>
        <dbReference type="Proteomes" id="UP000199306"/>
    </source>
</evidence>
<protein>
    <submittedName>
        <fullName evidence="3">GWxTD domain-containing protein</fullName>
    </submittedName>
</protein>
<dbReference type="AlphaFoldDB" id="A0A1I5PN01"/>
<keyword evidence="4" id="KW-1185">Reference proteome</keyword>
<dbReference type="Pfam" id="PF20094">
    <property type="entry name" value="GWxTD_dom"/>
    <property type="match status" value="1"/>
</dbReference>
<evidence type="ECO:0000256" key="1">
    <source>
        <dbReference type="SAM" id="SignalP"/>
    </source>
</evidence>
<name>A0A1I5PN01_9BACT</name>
<gene>
    <name evidence="3" type="ORF">SAMN04515674_102533</name>
</gene>